<keyword evidence="6" id="KW-0732">Signal</keyword>
<sequence length="959" mass="110289">MHPGMKEDKTMPKGGSTCFKRSIIFLLLNISSFVVPVAGFAMKTCRISYDTAICDQTTLYAVPQDIPPTVKVIDLSVNRISKIQLLDFKNRTVLTELNLKRNIISQIDTGAFADLISLKTLNLNNNKLVHLGDDLFKGLSNLTELRIYGNQIKAVASTAFKSLTSLTILDICNNNLHNLTVVHSILQHLPNLQELVIRNIGLTEFHSWELTNSSLELSSLDLSQNLIADFRITADVFPKLTWLKIGGSKQRMKWDVRNKTFLSRVSTLDISALQMALHDMETLIESFNSSLISLRMNTMKYGLPALINTSCTIPTVSTLQLRSNKLWFVDSKLFHLCINVKEVDLKGNRIKVIQEEAFRSFQNLRILSLSHNKLLSVPAATRNLPALAELDLSSNAISTLECQDFANLVTLRQLSLQHNSISNLEECLFKNLIRLQVLELQNNTISKLNNAFIKYLPNLKLLRLNGNELTIIKHGEFKGLISLRNLSLHENKIKKLEKGSFIGLTNLTDLQLLSNNIEKNGLIKGCFNGLINLKRLDMRQNHIKYKKNVALRDPPFSELSNLETLAILSQHRRGKSQLPRNLLQGLKNLLVFNTRNSQLLSLHKDMFNYTPQLQTLDISSNDLEDLSPDLFSPIQSLKSLYISRTSLWSLDFLIHANLTKLEFLQARKNEYSVFSEEIMKSLPALIYVDLQGNSFTCDCSNAWFLKWAEKNEQTQVYDAYNFTCNYPPSLKGMKLLELDVRSCLVETDFICFISTTCAILLFMVVSFTYNFLRWQLAYAYYLFLALLFDSKHRNKQAPDQYDAFISYNSHDEPWVIRELLPKLEGEQGWRLCLHHRDFEPGKPIIENITEAIYGSRKTICVISRRYLESEWCSREIQVASFRLFDENKDVLILVFLEDISTSQLSPYYRIRKLLKRQTYLSWPQAWEHTELFWEKLRQALKTREDLYEDRFCLTVVDSP</sequence>
<protein>
    <submittedName>
        <fullName evidence="16">Toll-like receptor 22</fullName>
    </submittedName>
</protein>
<dbReference type="PANTHER" id="PTHR24365:SF522">
    <property type="entry name" value="LOW QUALITY PROTEIN: TOLL-LIKE RECEPTOR 13-RELATED"/>
    <property type="match status" value="1"/>
</dbReference>
<keyword evidence="4" id="KW-0433">Leucine-rich repeat</keyword>
<feature type="transmembrane region" description="Helical" evidence="14">
    <location>
        <begin position="743"/>
        <end position="765"/>
    </location>
</feature>
<dbReference type="AlphaFoldDB" id="A0A4Y5WS31"/>
<evidence type="ECO:0000256" key="4">
    <source>
        <dbReference type="ARBA" id="ARBA00022614"/>
    </source>
</evidence>
<dbReference type="SMART" id="SM00255">
    <property type="entry name" value="TIR"/>
    <property type="match status" value="1"/>
</dbReference>
<evidence type="ECO:0000256" key="12">
    <source>
        <dbReference type="ARBA" id="ARBA00023180"/>
    </source>
</evidence>
<dbReference type="InterPro" id="IPR003591">
    <property type="entry name" value="Leu-rich_rpt_typical-subtyp"/>
</dbReference>
<evidence type="ECO:0000256" key="6">
    <source>
        <dbReference type="ARBA" id="ARBA00022729"/>
    </source>
</evidence>
<dbReference type="FunFam" id="3.80.10.10:FF:000770">
    <property type="entry name" value="Uncharacterized protein"/>
    <property type="match status" value="1"/>
</dbReference>
<keyword evidence="3" id="KW-0399">Innate immunity</keyword>
<evidence type="ECO:0000256" key="3">
    <source>
        <dbReference type="ARBA" id="ARBA00022588"/>
    </source>
</evidence>
<proteinExistence type="evidence at transcript level"/>
<dbReference type="PROSITE" id="PS51450">
    <property type="entry name" value="LRR"/>
    <property type="match status" value="5"/>
</dbReference>
<dbReference type="PROSITE" id="PS50104">
    <property type="entry name" value="TIR"/>
    <property type="match status" value="1"/>
</dbReference>
<name>A0A4Y5WS31_LATMC</name>
<dbReference type="PRINTS" id="PR01537">
    <property type="entry name" value="INTRLKN1R1F"/>
</dbReference>
<feature type="domain" description="TIR" evidence="15">
    <location>
        <begin position="799"/>
        <end position="940"/>
    </location>
</feature>
<evidence type="ECO:0000256" key="14">
    <source>
        <dbReference type="SAM" id="Phobius"/>
    </source>
</evidence>
<accession>A0A4Y5WS31</accession>
<keyword evidence="10 14" id="KW-0472">Membrane</keyword>
<dbReference type="GO" id="GO:0045087">
    <property type="term" value="P:innate immune response"/>
    <property type="evidence" value="ECO:0007669"/>
    <property type="project" value="UniProtKB-KW"/>
</dbReference>
<evidence type="ECO:0000259" key="15">
    <source>
        <dbReference type="PROSITE" id="PS50104"/>
    </source>
</evidence>
<keyword evidence="5 14" id="KW-0812">Transmembrane</keyword>
<organism evidence="16">
    <name type="scientific">Lateolabrax maculatus</name>
    <name type="common">Spotted sea bass</name>
    <dbReference type="NCBI Taxonomy" id="315492"/>
    <lineage>
        <taxon>Eukaryota</taxon>
        <taxon>Metazoa</taxon>
        <taxon>Chordata</taxon>
        <taxon>Craniata</taxon>
        <taxon>Vertebrata</taxon>
        <taxon>Euteleostomi</taxon>
        <taxon>Actinopterygii</taxon>
        <taxon>Neopterygii</taxon>
        <taxon>Teleostei</taxon>
        <taxon>Neoteleostei</taxon>
        <taxon>Acanthomorphata</taxon>
        <taxon>Eupercaria</taxon>
        <taxon>Acropomatiformes</taxon>
        <taxon>Lateolabracidae</taxon>
        <taxon>Lateolabrax</taxon>
    </lineage>
</organism>
<comment type="subcellular location">
    <subcellularLocation>
        <location evidence="1">Membrane</location>
        <topology evidence="1">Single-pass type I membrane protein</topology>
    </subcellularLocation>
</comment>
<dbReference type="PANTHER" id="PTHR24365">
    <property type="entry name" value="TOLL-LIKE RECEPTOR"/>
    <property type="match status" value="1"/>
</dbReference>
<dbReference type="Pfam" id="PF13855">
    <property type="entry name" value="LRR_8"/>
    <property type="match status" value="4"/>
</dbReference>
<evidence type="ECO:0000256" key="2">
    <source>
        <dbReference type="ARBA" id="ARBA00009634"/>
    </source>
</evidence>
<dbReference type="FunFam" id="3.40.50.10140:FF:000001">
    <property type="entry name" value="Toll-like receptor 2"/>
    <property type="match status" value="1"/>
</dbReference>
<dbReference type="InterPro" id="IPR001611">
    <property type="entry name" value="Leu-rich_rpt"/>
</dbReference>
<feature type="transmembrane region" description="Helical" evidence="14">
    <location>
        <begin position="23"/>
        <end position="42"/>
    </location>
</feature>
<dbReference type="FunFam" id="3.80.10.10:FF:001164">
    <property type="entry name" value="GH01279p"/>
    <property type="match status" value="1"/>
</dbReference>
<dbReference type="SMART" id="SM00082">
    <property type="entry name" value="LRRCT"/>
    <property type="match status" value="1"/>
</dbReference>
<comment type="similarity">
    <text evidence="2">Belongs to the Toll-like receptor family.</text>
</comment>
<keyword evidence="12" id="KW-0325">Glycoprotein</keyword>
<evidence type="ECO:0000256" key="9">
    <source>
        <dbReference type="ARBA" id="ARBA00022989"/>
    </source>
</evidence>
<dbReference type="SMART" id="SM00365">
    <property type="entry name" value="LRR_SD22"/>
    <property type="match status" value="8"/>
</dbReference>
<keyword evidence="11 16" id="KW-0675">Receptor</keyword>
<keyword evidence="7" id="KW-0677">Repeat</keyword>
<evidence type="ECO:0000256" key="7">
    <source>
        <dbReference type="ARBA" id="ARBA00022737"/>
    </source>
</evidence>
<keyword evidence="13" id="KW-0395">Inflammatory response</keyword>
<evidence type="ECO:0000256" key="5">
    <source>
        <dbReference type="ARBA" id="ARBA00022692"/>
    </source>
</evidence>
<dbReference type="SUPFAM" id="SSF52200">
    <property type="entry name" value="Toll/Interleukin receptor TIR domain"/>
    <property type="match status" value="1"/>
</dbReference>
<dbReference type="InterPro" id="IPR032675">
    <property type="entry name" value="LRR_dom_sf"/>
</dbReference>
<evidence type="ECO:0000313" key="16">
    <source>
        <dbReference type="EMBL" id="QDE10503.1"/>
    </source>
</evidence>
<keyword evidence="9 14" id="KW-1133">Transmembrane helix</keyword>
<dbReference type="InterPro" id="IPR000483">
    <property type="entry name" value="Cys-rich_flank_reg_C"/>
</dbReference>
<evidence type="ECO:0000256" key="10">
    <source>
        <dbReference type="ARBA" id="ARBA00023136"/>
    </source>
</evidence>
<dbReference type="SMART" id="SM00369">
    <property type="entry name" value="LRR_TYP"/>
    <property type="match status" value="15"/>
</dbReference>
<dbReference type="Pfam" id="PF01582">
    <property type="entry name" value="TIR"/>
    <property type="match status" value="1"/>
</dbReference>
<dbReference type="SUPFAM" id="SSF52058">
    <property type="entry name" value="L domain-like"/>
    <property type="match status" value="2"/>
</dbReference>
<dbReference type="EMBL" id="MK273059">
    <property type="protein sequence ID" value="QDE10503.1"/>
    <property type="molecule type" value="mRNA"/>
</dbReference>
<evidence type="ECO:0000256" key="1">
    <source>
        <dbReference type="ARBA" id="ARBA00004479"/>
    </source>
</evidence>
<dbReference type="Gene3D" id="3.80.10.10">
    <property type="entry name" value="Ribonuclease Inhibitor"/>
    <property type="match status" value="4"/>
</dbReference>
<dbReference type="GO" id="GO:0038023">
    <property type="term" value="F:signaling receptor activity"/>
    <property type="evidence" value="ECO:0007669"/>
    <property type="project" value="TreeGrafter"/>
</dbReference>
<evidence type="ECO:0000256" key="11">
    <source>
        <dbReference type="ARBA" id="ARBA00023170"/>
    </source>
</evidence>
<dbReference type="GO" id="GO:0005886">
    <property type="term" value="C:plasma membrane"/>
    <property type="evidence" value="ECO:0007669"/>
    <property type="project" value="TreeGrafter"/>
</dbReference>
<dbReference type="InterPro" id="IPR035897">
    <property type="entry name" value="Toll_tir_struct_dom_sf"/>
</dbReference>
<dbReference type="GO" id="GO:0007165">
    <property type="term" value="P:signal transduction"/>
    <property type="evidence" value="ECO:0007669"/>
    <property type="project" value="InterPro"/>
</dbReference>
<evidence type="ECO:0000256" key="13">
    <source>
        <dbReference type="ARBA" id="ARBA00023198"/>
    </source>
</evidence>
<evidence type="ECO:0000256" key="8">
    <source>
        <dbReference type="ARBA" id="ARBA00022859"/>
    </source>
</evidence>
<gene>
    <name evidence="16" type="primary">tlr22</name>
</gene>
<reference evidence="16" key="1">
    <citation type="submission" date="2018-12" db="EMBL/GenBank/DDBJ databases">
        <title>Genome-wide identification and characterization of Toll-like receptor gene family in spotted sea bass (Lateolabrax maculatus) and their involvement in host immune response to Vibrio harveyi infection.</title>
        <authorList>
            <person name="Fan H."/>
            <person name="Wen H."/>
            <person name="Wang L."/>
            <person name="Li Y."/>
        </authorList>
    </citation>
    <scope>NUCLEOTIDE SEQUENCE</scope>
</reference>
<dbReference type="GO" id="GO:0006954">
    <property type="term" value="P:inflammatory response"/>
    <property type="evidence" value="ECO:0007669"/>
    <property type="project" value="UniProtKB-KW"/>
</dbReference>
<keyword evidence="8" id="KW-0391">Immunity</keyword>
<dbReference type="InterPro" id="IPR000157">
    <property type="entry name" value="TIR_dom"/>
</dbReference>
<dbReference type="Gene3D" id="3.40.50.10140">
    <property type="entry name" value="Toll/interleukin-1 receptor homology (TIR) domain"/>
    <property type="match status" value="1"/>
</dbReference>